<evidence type="ECO:0000313" key="11">
    <source>
        <dbReference type="EMBL" id="KZS21789.1"/>
    </source>
</evidence>
<keyword evidence="3" id="KW-0812">Transmembrane</keyword>
<keyword evidence="6" id="KW-0297">G-protein coupled receptor</keyword>
<evidence type="ECO:0000256" key="9">
    <source>
        <dbReference type="ARBA" id="ARBA00023170"/>
    </source>
</evidence>
<sequence>MRDNSSVDGKKLINSGVPLTLTVVVLLYVLGYSLVKGNAEFSKANADLQATSLCPATCTCTEQKLKLSGGGVEQDLSPNNREEAADNLNVHSKTKPEILKSGIKLQCQNPAFIVSVKKLNLQALLVENIVQYDLSGNSLTRLSGKDFASGSYLMLQKLILKNNQIEEIAADTFSTLKNLKYLDLSNNFLTNFSSAIIEDLKSLDRVKLNGNPLKCDCRLSTLITYVSSRNIRLQGTCSEPTRLKDRSLARLVVEELACPPEDPVGVEIRPNTNQLVFEGDPLKLTCKFKAGRAVVPSWLHRNANNQTATVSPGGAVELSASSRGTEQGTETESQLLIRHLLPRHGGTWSCSWGGRTASVEVTVLSLTTPTCSTQVTASNKGRYSWQRTMANLKIALPCQANPNLQAFRLCGALGNWEEPDLNSCFYLSEVTKVLEQFAKTNLTFSKTSALESARRLKSYLTDVMSLTDPHEAIFVTQTLHNYLEASTKHTELLPIIMDIYSILITQDPQLLADSRHGLVMIIQQAPLKSSEFQYRSSSLVIEKCGIIGKSLSAGTCTWKRTPEIAGSKSDSLKAKNRSRYQASCGQNTTGPGTIEASVRIPLIPEGAFSEQSVILSLVLSTNAFVSAKMKPLATPVLGITSGPVSNLINRTTPFVMTIRLSRAIGASDRLVGARWNHYTDQWSPEQCQTLKSSGMLSEGDSVTFQCCCGFGFFAAFTTQDDENEQNMVEQVTTRSGTSNTAGGAFYPGQLHLLPSPVYVGSVIGLLCHLTACLCYLIHRRQLKMTQPTRHSLINTWISVSLLIIAFTLGVRPVLGKLPCQMAGLLLHYLTLSSLLWMVVNASSLYKHITKSSRSDPETDSSLMEEAMAMGHDSPPKPALRFYLIGWGIPLIVVGIAGAIHLEQYYGSKICFLAWTPSLGAVGLPSAILILLILTFHLLTWCFLRHTSRLAAIHQKQLAAQIATVEPNEMASTTAAESEANKDLGMCGRIPKEKKTCGLQGGYVPLAVDGDVTSCPSNVTNQVTETSDLASLSSDHERIALLIQRGEAEGAMSANGSIALHSGRSESERPLLIVTSSAASSSDDRLEDGAKTDVDEQGHSNPLMASFTDDGDSKKRECAMSVAPSMLETGENAAFHLPVQPSITTPTTEDADEKSTLSQLRGQFVFLVLFCLTWLSGLCIVGRPLRGVLPHYDELVSSLCYAFFSAATGLHAVLFHLLTRKDVCASCFEPHIKDNLESIVTAPAPGTNSHTDLSSHHHHQQHHQQQQHQRHHHNHNPPQVVHPPEPYAAPSRHPEVSEEADRGTERATLGHAHIIDPALAEAMNVTIMDPSMVVNSFYDPRQSKTARRFFQKQKLLQQMQNNQLNRHHHHHHHHRHSRHSSGHSINNAHSYRSHSSHSPITEEALLNASTSTKAKVSNVNIHVEMGAYDWHELQSRLSDNSWGKSGKHMLPQTKTENGASYKPSRTEASLHDEADVNGREEQFESQPTTNSRSTLKTDKTKRKRHVIYHQRIPKKSKFEEQMVVMAEMGTQIEGEATAEPQEAIARQSPSAEKPVYVFVDTEYRERSTAHDGSNDEAMKTLTSTKNNKITDESMDEGAYLKRETSV</sequence>
<gene>
    <name evidence="11" type="ORF">APZ42_011799</name>
</gene>
<comment type="subcellular location">
    <subcellularLocation>
        <location evidence="1">Membrane</location>
        <topology evidence="1">Multi-pass membrane protein</topology>
    </subcellularLocation>
</comment>
<evidence type="ECO:0000256" key="1">
    <source>
        <dbReference type="ARBA" id="ARBA00004141"/>
    </source>
</evidence>
<evidence type="ECO:0000256" key="10">
    <source>
        <dbReference type="ARBA" id="ARBA00023224"/>
    </source>
</evidence>
<dbReference type="InterPro" id="IPR036179">
    <property type="entry name" value="Ig-like_dom_sf"/>
</dbReference>
<dbReference type="Gene3D" id="3.80.10.10">
    <property type="entry name" value="Ribonuclease Inhibitor"/>
    <property type="match status" value="1"/>
</dbReference>
<dbReference type="PANTHER" id="PTHR45930:SF4">
    <property type="entry name" value="ADHESION G PROTEIN-COUPLED RECEPTOR A3"/>
    <property type="match status" value="1"/>
</dbReference>
<proteinExistence type="inferred from homology"/>
<dbReference type="Gene3D" id="1.20.1070.10">
    <property type="entry name" value="Rhodopsin 7-helix transmembrane proteins"/>
    <property type="match status" value="1"/>
</dbReference>
<dbReference type="InterPro" id="IPR036445">
    <property type="entry name" value="GPCR_2_extracell_dom_sf"/>
</dbReference>
<protein>
    <submittedName>
        <fullName evidence="11">Uncharacterized protein</fullName>
    </submittedName>
</protein>
<dbReference type="GO" id="GO:0005886">
    <property type="term" value="C:plasma membrane"/>
    <property type="evidence" value="ECO:0007669"/>
    <property type="project" value="TreeGrafter"/>
</dbReference>
<dbReference type="SUPFAM" id="SSF52058">
    <property type="entry name" value="L domain-like"/>
    <property type="match status" value="1"/>
</dbReference>
<evidence type="ECO:0000256" key="4">
    <source>
        <dbReference type="ARBA" id="ARBA00022729"/>
    </source>
</evidence>
<dbReference type="OrthoDB" id="6382960at2759"/>
<reference evidence="11 12" key="1">
    <citation type="submission" date="2016-03" db="EMBL/GenBank/DDBJ databases">
        <title>EvidentialGene: Evidence-directed Construction of Genes on Genomes.</title>
        <authorList>
            <person name="Gilbert D.G."/>
            <person name="Choi J.-H."/>
            <person name="Mockaitis K."/>
            <person name="Colbourne J."/>
            <person name="Pfrender M."/>
        </authorList>
    </citation>
    <scope>NUCLEOTIDE SEQUENCE [LARGE SCALE GENOMIC DNA]</scope>
    <source>
        <strain evidence="11 12">Xinb3</strain>
        <tissue evidence="11">Complete organism</tissue>
    </source>
</reference>
<accession>A0A0P5TC56</accession>
<comment type="caution">
    <text evidence="11">The sequence shown here is derived from an EMBL/GenBank/DDBJ whole genome shotgun (WGS) entry which is preliminary data.</text>
</comment>
<dbReference type="InterPro" id="IPR000832">
    <property type="entry name" value="GPCR_2_secretin-like"/>
</dbReference>
<dbReference type="EMBL" id="LRGB01000024">
    <property type="protein sequence ID" value="KZS21789.1"/>
    <property type="molecule type" value="Genomic_DNA"/>
</dbReference>
<dbReference type="SUPFAM" id="SSF111418">
    <property type="entry name" value="Hormone receptor domain"/>
    <property type="match status" value="1"/>
</dbReference>
<evidence type="ECO:0000256" key="6">
    <source>
        <dbReference type="ARBA" id="ARBA00023040"/>
    </source>
</evidence>
<organism evidence="11 12">
    <name type="scientific">Daphnia magna</name>
    <dbReference type="NCBI Taxonomy" id="35525"/>
    <lineage>
        <taxon>Eukaryota</taxon>
        <taxon>Metazoa</taxon>
        <taxon>Ecdysozoa</taxon>
        <taxon>Arthropoda</taxon>
        <taxon>Crustacea</taxon>
        <taxon>Branchiopoda</taxon>
        <taxon>Diplostraca</taxon>
        <taxon>Cladocera</taxon>
        <taxon>Anomopoda</taxon>
        <taxon>Daphniidae</taxon>
        <taxon>Daphnia</taxon>
    </lineage>
</organism>
<dbReference type="InterPro" id="IPR017981">
    <property type="entry name" value="GPCR_2-like_7TM"/>
</dbReference>
<dbReference type="InterPro" id="IPR032675">
    <property type="entry name" value="LRR_dom_sf"/>
</dbReference>
<evidence type="ECO:0000313" key="12">
    <source>
        <dbReference type="Proteomes" id="UP000076858"/>
    </source>
</evidence>
<evidence type="ECO:0000256" key="2">
    <source>
        <dbReference type="ARBA" id="ARBA00007343"/>
    </source>
</evidence>
<evidence type="ECO:0000256" key="3">
    <source>
        <dbReference type="ARBA" id="ARBA00022692"/>
    </source>
</evidence>
<keyword evidence="4" id="KW-0732">Signal</keyword>
<keyword evidence="5" id="KW-1133">Transmembrane helix</keyword>
<dbReference type="Gene3D" id="2.60.40.10">
    <property type="entry name" value="Immunoglobulins"/>
    <property type="match status" value="1"/>
</dbReference>
<dbReference type="Proteomes" id="UP000076858">
    <property type="component" value="Unassembled WGS sequence"/>
</dbReference>
<dbReference type="PROSITE" id="PS51450">
    <property type="entry name" value="LRR"/>
    <property type="match status" value="1"/>
</dbReference>
<dbReference type="PANTHER" id="PTHR45930">
    <property type="entry name" value="G-PROTEIN COUPLED RECEPTOR 124-LIKE PROTEIN"/>
    <property type="match status" value="1"/>
</dbReference>
<evidence type="ECO:0000256" key="8">
    <source>
        <dbReference type="ARBA" id="ARBA00023157"/>
    </source>
</evidence>
<dbReference type="PROSITE" id="PS50261">
    <property type="entry name" value="G_PROTEIN_RECEP_F2_4"/>
    <property type="match status" value="1"/>
</dbReference>
<keyword evidence="7" id="KW-0472">Membrane</keyword>
<keyword evidence="9" id="KW-0675">Receptor</keyword>
<keyword evidence="8" id="KW-1015">Disulfide bond</keyword>
<evidence type="ECO:0000256" key="7">
    <source>
        <dbReference type="ARBA" id="ARBA00023136"/>
    </source>
</evidence>
<dbReference type="STRING" id="35525.A0A0P5TC56"/>
<dbReference type="SUPFAM" id="SSF48726">
    <property type="entry name" value="Immunoglobulin"/>
    <property type="match status" value="1"/>
</dbReference>
<dbReference type="InterPro" id="IPR058808">
    <property type="entry name" value="GAIN_ADGRA2/3"/>
</dbReference>
<comment type="similarity">
    <text evidence="2">Belongs to the G-protein coupled receptor 2 family. Adhesion G-protein coupled receptor (ADGR) subfamily.</text>
</comment>
<dbReference type="InterPro" id="IPR001611">
    <property type="entry name" value="Leu-rich_rpt"/>
</dbReference>
<dbReference type="GO" id="GO:0004930">
    <property type="term" value="F:G protein-coupled receptor activity"/>
    <property type="evidence" value="ECO:0007669"/>
    <property type="project" value="UniProtKB-KW"/>
</dbReference>
<keyword evidence="12" id="KW-1185">Reference proteome</keyword>
<dbReference type="InterPro" id="IPR013783">
    <property type="entry name" value="Ig-like_fold"/>
</dbReference>
<dbReference type="Pfam" id="PF26588">
    <property type="entry name" value="GAIN_ADGRA3"/>
    <property type="match status" value="1"/>
</dbReference>
<evidence type="ECO:0000256" key="5">
    <source>
        <dbReference type="ARBA" id="ARBA00022989"/>
    </source>
</evidence>
<dbReference type="InterPro" id="IPR051963">
    <property type="entry name" value="Adhesion_GPCR_A"/>
</dbReference>
<dbReference type="GO" id="GO:0007166">
    <property type="term" value="P:cell surface receptor signaling pathway"/>
    <property type="evidence" value="ECO:0007669"/>
    <property type="project" value="InterPro"/>
</dbReference>
<dbReference type="Pfam" id="PF13855">
    <property type="entry name" value="LRR_8"/>
    <property type="match status" value="1"/>
</dbReference>
<dbReference type="InterPro" id="IPR007110">
    <property type="entry name" value="Ig-like_dom"/>
</dbReference>
<keyword evidence="10" id="KW-0807">Transducer</keyword>
<dbReference type="Pfam" id="PF00002">
    <property type="entry name" value="7tm_2"/>
    <property type="match status" value="1"/>
</dbReference>
<name>A0A0P5TC56_9CRUS</name>
<dbReference type="PROSITE" id="PS50835">
    <property type="entry name" value="IG_LIKE"/>
    <property type="match status" value="1"/>
</dbReference>